<evidence type="ECO:0000313" key="1">
    <source>
        <dbReference type="EMBL" id="EFQ83099.1"/>
    </source>
</evidence>
<dbReference type="RefSeq" id="WP_007077400.1">
    <property type="nucleotide sequence ID" value="NZ_CM001024.1"/>
</dbReference>
<dbReference type="SUPFAM" id="SSF56059">
    <property type="entry name" value="Glutathione synthetase ATP-binding domain-like"/>
    <property type="match status" value="1"/>
</dbReference>
<sequence>MRIAVATSRDHRTEDPDLPLLRAAAEDTGVRLDVVPWDDPDIDFDHYDLTIIRSCWDYVPRRTEFLAWTERVPRLHNSAAVVAWNTDKTYLRQLERSGVTIIGTQWSVRTGDDLGDHAEWVVKPTISAGSADTARWSTAAEVHAHSERLLDAGRPTMTQPYVDSVDTHGETALVYLGGTFSHAIRKGPMLARGQAARAAPEMREAISPRTPTSDELALGRRTLDVTCDLLDTELLYARVDVVTDRDGQVRLMELELTEPSLFLPHSTDGAARLIEAAVRRG</sequence>
<dbReference type="EMBL" id="ACLF03000006">
    <property type="protein sequence ID" value="EFQ83099.1"/>
    <property type="molecule type" value="Genomic_DNA"/>
</dbReference>
<dbReference type="eggNOG" id="COG0189">
    <property type="taxonomic scope" value="Bacteria"/>
</dbReference>
<keyword evidence="2" id="KW-1185">Reference proteome</keyword>
<evidence type="ECO:0008006" key="3">
    <source>
        <dbReference type="Google" id="ProtNLM"/>
    </source>
</evidence>
<dbReference type="HOGENOM" id="CLU_070819_0_1_11"/>
<dbReference type="Proteomes" id="UP000003111">
    <property type="component" value="Unassembled WGS sequence"/>
</dbReference>
<organism evidence="1 2">
    <name type="scientific">Aeromicrobium marinum DSM 15272</name>
    <dbReference type="NCBI Taxonomy" id="585531"/>
    <lineage>
        <taxon>Bacteria</taxon>
        <taxon>Bacillati</taxon>
        <taxon>Actinomycetota</taxon>
        <taxon>Actinomycetes</taxon>
        <taxon>Propionibacteriales</taxon>
        <taxon>Nocardioidaceae</taxon>
        <taxon>Aeromicrobium</taxon>
    </lineage>
</organism>
<dbReference type="OrthoDB" id="3373978at2"/>
<accession>E2SCZ6</accession>
<reference evidence="1" key="1">
    <citation type="submission" date="2010-08" db="EMBL/GenBank/DDBJ databases">
        <authorList>
            <person name="Muzny D."/>
            <person name="Qin X."/>
            <person name="Buhay C."/>
            <person name="Dugan-Rocha S."/>
            <person name="Ding Y."/>
            <person name="Chen G."/>
            <person name="Hawes A."/>
            <person name="Holder M."/>
            <person name="Jhangiani S."/>
            <person name="Johnson A."/>
            <person name="Khan Z."/>
            <person name="Li Z."/>
            <person name="Liu W."/>
            <person name="Liu X."/>
            <person name="Perez L."/>
            <person name="Shen H."/>
            <person name="Wang Q."/>
            <person name="Watt J."/>
            <person name="Xi L."/>
            <person name="Xin Y."/>
            <person name="Zhou J."/>
            <person name="Deng J."/>
            <person name="Jiang H."/>
            <person name="Liu Y."/>
            <person name="Qu J."/>
            <person name="Song X.-Z."/>
            <person name="Zhang L."/>
            <person name="Villasana D."/>
            <person name="Johnson A."/>
            <person name="Liu J."/>
            <person name="Liyanage D."/>
            <person name="Lorensuhewa L."/>
            <person name="Robinson T."/>
            <person name="Song A."/>
            <person name="Song B.-B."/>
            <person name="Dinh H."/>
            <person name="Thornton R."/>
            <person name="Coyle M."/>
            <person name="Francisco L."/>
            <person name="Jackson L."/>
            <person name="Javaid M."/>
            <person name="Korchina V."/>
            <person name="Kovar C."/>
            <person name="Mata R."/>
            <person name="Mathew T."/>
            <person name="Ngo R."/>
            <person name="Nguyen L."/>
            <person name="Nguyen N."/>
            <person name="Okwuonu G."/>
            <person name="Ongeri F."/>
            <person name="Pham C."/>
            <person name="Simmons D."/>
            <person name="Wilczek-Boney K."/>
            <person name="Hale W."/>
            <person name="Jakkamsetti A."/>
            <person name="Pham P."/>
            <person name="Ruth R."/>
            <person name="San Lucas F."/>
            <person name="Warren J."/>
            <person name="Zhang J."/>
            <person name="Zhao Z."/>
            <person name="Zhou C."/>
            <person name="Zhu D."/>
            <person name="Lee S."/>
            <person name="Bess C."/>
            <person name="Blankenburg K."/>
            <person name="Forbes L."/>
            <person name="Fu Q."/>
            <person name="Gubbala S."/>
            <person name="Hirani K."/>
            <person name="Jayaseelan J.C."/>
            <person name="Lara F."/>
            <person name="Munidasa M."/>
            <person name="Palculict T."/>
            <person name="Patil S."/>
            <person name="Pu L.-L."/>
            <person name="Saada N."/>
            <person name="Tang L."/>
            <person name="Weissenberger G."/>
            <person name="Zhu Y."/>
            <person name="Hemphill L."/>
            <person name="Shang Y."/>
            <person name="Youmans B."/>
            <person name="Ayvaz T."/>
            <person name="Ross M."/>
            <person name="Santibanez J."/>
            <person name="Aqrawi P."/>
            <person name="Gross S."/>
            <person name="Joshi V."/>
            <person name="Fowler G."/>
            <person name="Nazareth L."/>
            <person name="Reid J."/>
            <person name="Worley K."/>
            <person name="Petrosino J."/>
            <person name="Highlander S."/>
            <person name="Gibbs R."/>
        </authorList>
    </citation>
    <scope>NUCLEOTIDE SEQUENCE [LARGE SCALE GENOMIC DNA]</scope>
    <source>
        <strain evidence="1">DSM 15272</strain>
    </source>
</reference>
<dbReference type="InterPro" id="IPR053191">
    <property type="entry name" value="DcsG_Biosynth_Enzyme"/>
</dbReference>
<gene>
    <name evidence="1" type="ORF">HMPREF0063_12308</name>
</gene>
<comment type="caution">
    <text evidence="1">The sequence shown here is derived from an EMBL/GenBank/DDBJ whole genome shotgun (WGS) entry which is preliminary data.</text>
</comment>
<protein>
    <recommendedName>
        <fullName evidence="3">ATP-grasp domain-containing protein</fullName>
    </recommendedName>
</protein>
<name>E2SCZ6_9ACTN</name>
<dbReference type="PANTHER" id="PTHR39217:SF1">
    <property type="entry name" value="GLUTATHIONE SYNTHETASE"/>
    <property type="match status" value="1"/>
</dbReference>
<dbReference type="AlphaFoldDB" id="E2SCZ6"/>
<dbReference type="STRING" id="585531.HMPREF0063_12308"/>
<evidence type="ECO:0000313" key="2">
    <source>
        <dbReference type="Proteomes" id="UP000003111"/>
    </source>
</evidence>
<dbReference type="PANTHER" id="PTHR39217">
    <property type="match status" value="1"/>
</dbReference>
<proteinExistence type="predicted"/>